<feature type="domain" description="YncI copper-binding" evidence="2">
    <location>
        <begin position="24"/>
        <end position="168"/>
    </location>
</feature>
<sequence>MKTGYSMALLALATVALTPNALAHASLETKAAPAGSHYKAVIRIGHGCDGAATHTLRVQLPPEMHQSKPMPKPGWELQRVQQKLDAPYDYDGQSVTEDARELVWSGGSLPDDYYDEFVFTTVLAGEIGQTLYVKAIQECDGAQVRWEQIPAEGQSSHDLAFPAPGVRLEGRAHHH</sequence>
<dbReference type="CDD" id="cd08545">
    <property type="entry name" value="YcnI_like"/>
    <property type="match status" value="1"/>
</dbReference>
<dbReference type="Pfam" id="PF07987">
    <property type="entry name" value="DUF1775"/>
    <property type="match status" value="1"/>
</dbReference>
<dbReference type="EMBL" id="CP073347">
    <property type="protein sequence ID" value="UTW12137.1"/>
    <property type="molecule type" value="Genomic_DNA"/>
</dbReference>
<protein>
    <submittedName>
        <fullName evidence="3">YcnI family protein</fullName>
    </submittedName>
</protein>
<keyword evidence="4" id="KW-1185">Reference proteome</keyword>
<dbReference type="Gene3D" id="2.60.40.2230">
    <property type="entry name" value="Uncharacterised protein YcnI-like PF07987, DUF1775"/>
    <property type="match status" value="1"/>
</dbReference>
<dbReference type="InterPro" id="IPR012533">
    <property type="entry name" value="YcnI-copper_dom"/>
</dbReference>
<gene>
    <name evidence="3" type="ORF">KDW95_00120</name>
</gene>
<accession>A0ABY5HLK6</accession>
<evidence type="ECO:0000259" key="2">
    <source>
        <dbReference type="Pfam" id="PF07987"/>
    </source>
</evidence>
<evidence type="ECO:0000313" key="4">
    <source>
        <dbReference type="Proteomes" id="UP001058461"/>
    </source>
</evidence>
<name>A0ABY5HLK6_9GAMM</name>
<dbReference type="InterPro" id="IPR038507">
    <property type="entry name" value="YcnI-like_sf"/>
</dbReference>
<dbReference type="RefSeq" id="WP_255854191.1">
    <property type="nucleotide sequence ID" value="NZ_CP073347.1"/>
</dbReference>
<keyword evidence="1" id="KW-0732">Signal</keyword>
<feature type="chain" id="PRO_5046172055" evidence="1">
    <location>
        <begin position="24"/>
        <end position="175"/>
    </location>
</feature>
<evidence type="ECO:0000313" key="3">
    <source>
        <dbReference type="EMBL" id="UTW12137.1"/>
    </source>
</evidence>
<dbReference type="Proteomes" id="UP001058461">
    <property type="component" value="Chromosome"/>
</dbReference>
<evidence type="ECO:0000256" key="1">
    <source>
        <dbReference type="SAM" id="SignalP"/>
    </source>
</evidence>
<feature type="signal peptide" evidence="1">
    <location>
        <begin position="1"/>
        <end position="23"/>
    </location>
</feature>
<reference evidence="3" key="1">
    <citation type="submission" date="2021-04" db="EMBL/GenBank/DDBJ databases">
        <title>Oceanospirillales bacteria with DddD are important DMSP degraders in coastal seawater.</title>
        <authorList>
            <person name="Liu J."/>
        </authorList>
    </citation>
    <scope>NUCLEOTIDE SEQUENCE</scope>
    <source>
        <strain evidence="3">D13-1</strain>
    </source>
</reference>
<organism evidence="3 4">
    <name type="scientific">Marinobacterium rhizophilum</name>
    <dbReference type="NCBI Taxonomy" id="420402"/>
    <lineage>
        <taxon>Bacteria</taxon>
        <taxon>Pseudomonadati</taxon>
        <taxon>Pseudomonadota</taxon>
        <taxon>Gammaproteobacteria</taxon>
        <taxon>Oceanospirillales</taxon>
        <taxon>Oceanospirillaceae</taxon>
        <taxon>Marinobacterium</taxon>
    </lineage>
</organism>
<proteinExistence type="predicted"/>